<protein>
    <submittedName>
        <fullName evidence="2">DUF4133 domain-containing protein</fullName>
    </submittedName>
</protein>
<feature type="transmembrane region" description="Helical" evidence="1">
    <location>
        <begin position="47"/>
        <end position="69"/>
    </location>
</feature>
<keyword evidence="1" id="KW-0472">Membrane</keyword>
<keyword evidence="1" id="KW-0812">Transmembrane</keyword>
<name>A0A7K1GQ26_9FLAO</name>
<gene>
    <name evidence="2" type="ORF">GJV77_11350</name>
</gene>
<organism evidence="2 3">
    <name type="scientific">Myroides pelagicus</name>
    <dbReference type="NCBI Taxonomy" id="270914"/>
    <lineage>
        <taxon>Bacteria</taxon>
        <taxon>Pseudomonadati</taxon>
        <taxon>Bacteroidota</taxon>
        <taxon>Flavobacteriia</taxon>
        <taxon>Flavobacteriales</taxon>
        <taxon>Flavobacteriaceae</taxon>
        <taxon>Myroides</taxon>
    </lineage>
</organism>
<sequence>MVNYSINKGIGSVVEFKGLRGQYLIYFALGLILNIVLIIVGYLSGGSIYVCLFIGFVLTFGLSYFVFLFNKKYGQYGLVKLRARATFPKYILNRKPISEYLNLIKTESYEK</sequence>
<dbReference type="Pfam" id="PF13571">
    <property type="entry name" value="DUF4133"/>
    <property type="match status" value="1"/>
</dbReference>
<feature type="transmembrane region" description="Helical" evidence="1">
    <location>
        <begin position="23"/>
        <end position="41"/>
    </location>
</feature>
<accession>A0A7K1GQ26</accession>
<dbReference type="RefSeq" id="WP_155036477.1">
    <property type="nucleotide sequence ID" value="NZ_JAYMMG010000006.1"/>
</dbReference>
<dbReference type="InterPro" id="IPR025407">
    <property type="entry name" value="DUF4133"/>
</dbReference>
<dbReference type="EMBL" id="WMJY01000028">
    <property type="protein sequence ID" value="MTH30493.1"/>
    <property type="molecule type" value="Genomic_DNA"/>
</dbReference>
<dbReference type="OrthoDB" id="1273979at2"/>
<reference evidence="2 3" key="1">
    <citation type="journal article" date="2006" name="Int. J. Syst. Evol. Microbiol.">
        <title>Myroides pelagicus sp. nov., isolated from seawater in Thailand.</title>
        <authorList>
            <person name="Yoon J."/>
            <person name="Maneerat S."/>
            <person name="Kawai F."/>
            <person name="Yokota A."/>
        </authorList>
    </citation>
    <scope>NUCLEOTIDE SEQUENCE [LARGE SCALE GENOMIC DNA]</scope>
    <source>
        <strain evidence="2 3">SM1T</strain>
    </source>
</reference>
<keyword evidence="1" id="KW-1133">Transmembrane helix</keyword>
<evidence type="ECO:0000313" key="3">
    <source>
        <dbReference type="Proteomes" id="UP000488936"/>
    </source>
</evidence>
<evidence type="ECO:0000256" key="1">
    <source>
        <dbReference type="SAM" id="Phobius"/>
    </source>
</evidence>
<evidence type="ECO:0000313" key="2">
    <source>
        <dbReference type="EMBL" id="MTH30493.1"/>
    </source>
</evidence>
<proteinExistence type="predicted"/>
<dbReference type="Proteomes" id="UP000488936">
    <property type="component" value="Unassembled WGS sequence"/>
</dbReference>
<comment type="caution">
    <text evidence="2">The sequence shown here is derived from an EMBL/GenBank/DDBJ whole genome shotgun (WGS) entry which is preliminary data.</text>
</comment>
<keyword evidence="3" id="KW-1185">Reference proteome</keyword>
<dbReference type="AlphaFoldDB" id="A0A7K1GQ26"/>